<evidence type="ECO:0000313" key="2">
    <source>
        <dbReference type="Proteomes" id="UP001497535"/>
    </source>
</evidence>
<dbReference type="Proteomes" id="UP001497535">
    <property type="component" value="Unassembled WGS sequence"/>
</dbReference>
<gene>
    <name evidence="1" type="ORF">MENTE1834_LOCUS23532</name>
</gene>
<keyword evidence="2" id="KW-1185">Reference proteome</keyword>
<organism evidence="1 2">
    <name type="scientific">Meloidogyne enterolobii</name>
    <name type="common">Root-knot nematode worm</name>
    <name type="synonym">Meloidogyne mayaguensis</name>
    <dbReference type="NCBI Taxonomy" id="390850"/>
    <lineage>
        <taxon>Eukaryota</taxon>
        <taxon>Metazoa</taxon>
        <taxon>Ecdysozoa</taxon>
        <taxon>Nematoda</taxon>
        <taxon>Chromadorea</taxon>
        <taxon>Rhabditida</taxon>
        <taxon>Tylenchina</taxon>
        <taxon>Tylenchomorpha</taxon>
        <taxon>Tylenchoidea</taxon>
        <taxon>Meloidogynidae</taxon>
        <taxon>Meloidogyninae</taxon>
        <taxon>Meloidogyne</taxon>
    </lineage>
</organism>
<evidence type="ECO:0000313" key="1">
    <source>
        <dbReference type="EMBL" id="CAK5076660.1"/>
    </source>
</evidence>
<accession>A0ACB0ZEL9</accession>
<name>A0ACB0ZEL9_MELEN</name>
<comment type="caution">
    <text evidence="1">The sequence shown here is derived from an EMBL/GenBank/DDBJ whole genome shotgun (WGS) entry which is preliminary data.</text>
</comment>
<proteinExistence type="predicted"/>
<reference evidence="1" key="1">
    <citation type="submission" date="2023-11" db="EMBL/GenBank/DDBJ databases">
        <authorList>
            <person name="Poullet M."/>
        </authorList>
    </citation>
    <scope>NUCLEOTIDE SEQUENCE</scope>
    <source>
        <strain evidence="1">E1834</strain>
    </source>
</reference>
<dbReference type="EMBL" id="CAVMJV010000030">
    <property type="protein sequence ID" value="CAK5076660.1"/>
    <property type="molecule type" value="Genomic_DNA"/>
</dbReference>
<protein>
    <submittedName>
        <fullName evidence="1">Uncharacterized protein</fullName>
    </submittedName>
</protein>
<sequence length="96" mass="10641">MARTQRQAHDILKFKELPNDFFSLIRVPLFGFRGSSSSIGMSLHRLFQKPLARVSISHTSSAAVEISFSGGASRSSLSTTFFFSVILCRIACKLKD</sequence>